<dbReference type="PANTHER" id="PTHR32322">
    <property type="entry name" value="INNER MEMBRANE TRANSPORTER"/>
    <property type="match status" value="1"/>
</dbReference>
<feature type="transmembrane region" description="Helical" evidence="5">
    <location>
        <begin position="196"/>
        <end position="220"/>
    </location>
</feature>
<feature type="transmembrane region" description="Helical" evidence="5">
    <location>
        <begin position="47"/>
        <end position="65"/>
    </location>
</feature>
<keyword evidence="2 5" id="KW-0812">Transmembrane</keyword>
<evidence type="ECO:0000259" key="6">
    <source>
        <dbReference type="Pfam" id="PF00892"/>
    </source>
</evidence>
<feature type="transmembrane region" description="Helical" evidence="5">
    <location>
        <begin position="163"/>
        <end position="184"/>
    </location>
</feature>
<dbReference type="InterPro" id="IPR037185">
    <property type="entry name" value="EmrE-like"/>
</dbReference>
<feature type="transmembrane region" description="Helical" evidence="5">
    <location>
        <begin position="104"/>
        <end position="126"/>
    </location>
</feature>
<evidence type="ECO:0000256" key="4">
    <source>
        <dbReference type="ARBA" id="ARBA00023136"/>
    </source>
</evidence>
<feature type="transmembrane region" description="Helical" evidence="5">
    <location>
        <begin position="257"/>
        <end position="275"/>
    </location>
</feature>
<name>A0ABS7VR24_9HYPH</name>
<organism evidence="7 8">
    <name type="scientific">Microvirga puerhi</name>
    <dbReference type="NCBI Taxonomy" id="2876078"/>
    <lineage>
        <taxon>Bacteria</taxon>
        <taxon>Pseudomonadati</taxon>
        <taxon>Pseudomonadota</taxon>
        <taxon>Alphaproteobacteria</taxon>
        <taxon>Hyphomicrobiales</taxon>
        <taxon>Methylobacteriaceae</taxon>
        <taxon>Microvirga</taxon>
    </lineage>
</organism>
<evidence type="ECO:0000313" key="8">
    <source>
        <dbReference type="Proteomes" id="UP000704176"/>
    </source>
</evidence>
<dbReference type="SUPFAM" id="SSF103481">
    <property type="entry name" value="Multidrug resistance efflux transporter EmrE"/>
    <property type="match status" value="2"/>
</dbReference>
<feature type="transmembrane region" description="Helical" evidence="5">
    <location>
        <begin position="226"/>
        <end position="245"/>
    </location>
</feature>
<feature type="domain" description="EamA" evidence="6">
    <location>
        <begin position="165"/>
        <end position="299"/>
    </location>
</feature>
<dbReference type="PANTHER" id="PTHR32322:SF9">
    <property type="entry name" value="AMINO-ACID METABOLITE EFFLUX PUMP-RELATED"/>
    <property type="match status" value="1"/>
</dbReference>
<protein>
    <submittedName>
        <fullName evidence="7">DMT family transporter</fullName>
    </submittedName>
</protein>
<dbReference type="InterPro" id="IPR050638">
    <property type="entry name" value="AA-Vitamin_Transporters"/>
</dbReference>
<feature type="transmembrane region" description="Helical" evidence="5">
    <location>
        <begin position="281"/>
        <end position="300"/>
    </location>
</feature>
<dbReference type="EMBL" id="JAIRBM010000011">
    <property type="protein sequence ID" value="MBZ6077664.1"/>
    <property type="molecule type" value="Genomic_DNA"/>
</dbReference>
<feature type="domain" description="EamA" evidence="6">
    <location>
        <begin position="22"/>
        <end position="151"/>
    </location>
</feature>
<evidence type="ECO:0000256" key="2">
    <source>
        <dbReference type="ARBA" id="ARBA00022692"/>
    </source>
</evidence>
<keyword evidence="4 5" id="KW-0472">Membrane</keyword>
<dbReference type="InterPro" id="IPR000620">
    <property type="entry name" value="EamA_dom"/>
</dbReference>
<comment type="caution">
    <text evidence="7">The sequence shown here is derived from an EMBL/GenBank/DDBJ whole genome shotgun (WGS) entry which is preliminary data.</text>
</comment>
<sequence>MSSSESAAATPLPPVTQGFLISSLLGCSILWASGFLFIKLSGDTSPFVIAAVRGLLGASSLAIFFKLQGKALLPRPEELKDWLFLGTFNGWAPNVLVSYALTQITTASAAMVQAAGPLIVAVIAHLLFADERLTRRRFLGVLVGFVGMGILIGPAAFPESGISPMGSLAMVAVTLSYATANLYVRTIKRADPSRLALGQQVCSGIPATILALIISGPGAFAVVPSHLGPLLALGIIATAVPMLMFMRMIRSAGPTRASMVGYLLPVWTALLAVLFLDEHLGARECLGGAVILSGVALVTFSGRRKPAVEA</sequence>
<dbReference type="Pfam" id="PF00892">
    <property type="entry name" value="EamA"/>
    <property type="match status" value="2"/>
</dbReference>
<dbReference type="Proteomes" id="UP000704176">
    <property type="component" value="Unassembled WGS sequence"/>
</dbReference>
<gene>
    <name evidence="7" type="ORF">K9B37_15400</name>
</gene>
<keyword evidence="3 5" id="KW-1133">Transmembrane helix</keyword>
<feature type="transmembrane region" description="Helical" evidence="5">
    <location>
        <begin position="20"/>
        <end position="40"/>
    </location>
</feature>
<proteinExistence type="predicted"/>
<comment type="subcellular location">
    <subcellularLocation>
        <location evidence="1">Membrane</location>
        <topology evidence="1">Multi-pass membrane protein</topology>
    </subcellularLocation>
</comment>
<evidence type="ECO:0000256" key="3">
    <source>
        <dbReference type="ARBA" id="ARBA00022989"/>
    </source>
</evidence>
<feature type="transmembrane region" description="Helical" evidence="5">
    <location>
        <begin position="138"/>
        <end position="157"/>
    </location>
</feature>
<keyword evidence="8" id="KW-1185">Reference proteome</keyword>
<evidence type="ECO:0000256" key="1">
    <source>
        <dbReference type="ARBA" id="ARBA00004141"/>
    </source>
</evidence>
<evidence type="ECO:0000256" key="5">
    <source>
        <dbReference type="SAM" id="Phobius"/>
    </source>
</evidence>
<evidence type="ECO:0000313" key="7">
    <source>
        <dbReference type="EMBL" id="MBZ6077664.1"/>
    </source>
</evidence>
<reference evidence="7 8" key="1">
    <citation type="submission" date="2021-09" db="EMBL/GenBank/DDBJ databases">
        <title>The complete genome sequence of a new microorganism.</title>
        <authorList>
            <person name="Zi Z."/>
        </authorList>
    </citation>
    <scope>NUCLEOTIDE SEQUENCE [LARGE SCALE GENOMIC DNA]</scope>
    <source>
        <strain evidence="7 8">WGZ8</strain>
    </source>
</reference>
<dbReference type="RefSeq" id="WP_224314266.1">
    <property type="nucleotide sequence ID" value="NZ_JAIRBM010000011.1"/>
</dbReference>
<accession>A0ABS7VR24</accession>